<protein>
    <recommendedName>
        <fullName evidence="10">UDP-2,3-diacylglucosamine hydrolase</fullName>
        <ecNumber evidence="10">3.6.1.54</ecNumber>
    </recommendedName>
    <alternativeName>
        <fullName evidence="10">UDP-2,3-diacylglucosamine diphosphatase</fullName>
    </alternativeName>
</protein>
<dbReference type="UniPathway" id="UPA00359">
    <property type="reaction ID" value="UER00480"/>
</dbReference>
<dbReference type="GO" id="GO:0005737">
    <property type="term" value="C:cytoplasm"/>
    <property type="evidence" value="ECO:0007669"/>
    <property type="project" value="InterPro"/>
</dbReference>
<feature type="binding site" evidence="10">
    <location>
        <position position="206"/>
    </location>
    <ligand>
        <name>substrate</name>
    </ligand>
</feature>
<dbReference type="HAMAP" id="MF_00575">
    <property type="entry name" value="LpxH"/>
    <property type="match status" value="1"/>
</dbReference>
<keyword evidence="4 10" id="KW-0441">Lipid A biosynthesis</keyword>
<evidence type="ECO:0000313" key="12">
    <source>
        <dbReference type="EMBL" id="SUO97528.1"/>
    </source>
</evidence>
<dbReference type="CDD" id="cd07398">
    <property type="entry name" value="MPP_YbbF-LpxH"/>
    <property type="match status" value="1"/>
</dbReference>
<evidence type="ECO:0000256" key="7">
    <source>
        <dbReference type="ARBA" id="ARBA00023098"/>
    </source>
</evidence>
<dbReference type="GO" id="GO:0009245">
    <property type="term" value="P:lipid A biosynthetic process"/>
    <property type="evidence" value="ECO:0007669"/>
    <property type="project" value="UniProtKB-UniRule"/>
</dbReference>
<keyword evidence="5 10" id="KW-0479">Metal-binding</keyword>
<dbReference type="GO" id="GO:0008758">
    <property type="term" value="F:UDP-2,3-diacylglucosamine hydrolase activity"/>
    <property type="evidence" value="ECO:0007669"/>
    <property type="project" value="UniProtKB-UniRule"/>
</dbReference>
<keyword evidence="2 10" id="KW-0444">Lipid biosynthesis</keyword>
<dbReference type="EC" id="3.6.1.54" evidence="10"/>
<dbReference type="PANTHER" id="PTHR34990">
    <property type="entry name" value="UDP-2,3-DIACYLGLUCOSAMINE HYDROLASE-RELATED"/>
    <property type="match status" value="1"/>
</dbReference>
<dbReference type="NCBIfam" id="TIGR01854">
    <property type="entry name" value="lipid_A_lpxH"/>
    <property type="match status" value="1"/>
</dbReference>
<dbReference type="Proteomes" id="UP000254601">
    <property type="component" value="Unassembled WGS sequence"/>
</dbReference>
<evidence type="ECO:0000259" key="11">
    <source>
        <dbReference type="Pfam" id="PF00149"/>
    </source>
</evidence>
<feature type="binding site" evidence="10">
    <location>
        <begin position="90"/>
        <end position="91"/>
    </location>
    <ligand>
        <name>substrate</name>
    </ligand>
</feature>
<comment type="subcellular location">
    <subcellularLocation>
        <location evidence="10">Cell inner membrane</location>
        <topology evidence="10">Peripheral membrane protein</topology>
        <orientation evidence="10">Cytoplasmic side</orientation>
    </subcellularLocation>
</comment>
<organism evidence="12 13">
    <name type="scientific">Suttonella ornithocola</name>
    <dbReference type="NCBI Taxonomy" id="279832"/>
    <lineage>
        <taxon>Bacteria</taxon>
        <taxon>Pseudomonadati</taxon>
        <taxon>Pseudomonadota</taxon>
        <taxon>Gammaproteobacteria</taxon>
        <taxon>Cardiobacteriales</taxon>
        <taxon>Cardiobacteriaceae</taxon>
        <taxon>Suttonella</taxon>
    </lineage>
</organism>
<dbReference type="InterPro" id="IPR043461">
    <property type="entry name" value="LpxH-like"/>
</dbReference>
<keyword evidence="6 10" id="KW-0378">Hydrolase</keyword>
<keyword evidence="9 10" id="KW-0464">Manganese</keyword>
<dbReference type="InterPro" id="IPR010138">
    <property type="entry name" value="UDP-diacylglucosamine_Hdrlase"/>
</dbReference>
<accession>A0A380MZ14</accession>
<evidence type="ECO:0000256" key="9">
    <source>
        <dbReference type="ARBA" id="ARBA00023211"/>
    </source>
</evidence>
<sequence length="258" mass="29825">MNNTHSLSSTQRPIIFLSDIHLNEHTPDITQAFLNYLDTLNPHPPEALFILGDLFDAWLGDRLIDRYAEHIAKALFSLSQRCPIFFQRGNRDFLMSTEYCYQSGMTLLPEIYQLSIDGQSLLLTHGDLLCTDDIAYQRLRKILQSAPFRRFANKIPRALAKKIANFLRRKSKKANTQKSSILMDVTHTTVKQWFEKSHANLLIHGHTHRPAIHHLSAQHTRIVLGDWQPNGKILIWYQGKYQLTFPHNFAVSDNNPNQ</sequence>
<keyword evidence="8 10" id="KW-0472">Membrane</keyword>
<feature type="binding site" evidence="10">
    <location>
        <position position="53"/>
    </location>
    <ligand>
        <name>Mn(2+)</name>
        <dbReference type="ChEBI" id="CHEBI:29035"/>
        <label>2</label>
    </ligand>
</feature>
<dbReference type="Pfam" id="PF00149">
    <property type="entry name" value="Metallophos"/>
    <property type="match status" value="1"/>
</dbReference>
<dbReference type="EMBL" id="UHIC01000001">
    <property type="protein sequence ID" value="SUO97528.1"/>
    <property type="molecule type" value="Genomic_DNA"/>
</dbReference>
<dbReference type="NCBIfam" id="NF003743">
    <property type="entry name" value="PRK05340.1"/>
    <property type="match status" value="1"/>
</dbReference>
<feature type="binding site" evidence="10">
    <location>
        <position position="19"/>
    </location>
    <ligand>
        <name>Mn(2+)</name>
        <dbReference type="ChEBI" id="CHEBI:29035"/>
        <label>1</label>
    </ligand>
</feature>
<feature type="binding site" evidence="10">
    <location>
        <position position="175"/>
    </location>
    <ligand>
        <name>substrate</name>
    </ligand>
</feature>
<dbReference type="InterPro" id="IPR029052">
    <property type="entry name" value="Metallo-depent_PP-like"/>
</dbReference>
<dbReference type="PANTHER" id="PTHR34990:SF1">
    <property type="entry name" value="UDP-2,3-DIACYLGLUCOSAMINE HYDROLASE"/>
    <property type="match status" value="1"/>
</dbReference>
<feature type="binding site" evidence="10">
    <location>
        <position position="206"/>
    </location>
    <ligand>
        <name>Mn(2+)</name>
        <dbReference type="ChEBI" id="CHEBI:29035"/>
        <label>2</label>
    </ligand>
</feature>
<dbReference type="GO" id="GO:0030145">
    <property type="term" value="F:manganese ion binding"/>
    <property type="evidence" value="ECO:0007669"/>
    <property type="project" value="UniProtKB-UniRule"/>
</dbReference>
<feature type="binding site" evidence="10">
    <location>
        <position position="178"/>
    </location>
    <ligand>
        <name>substrate</name>
    </ligand>
</feature>
<evidence type="ECO:0000256" key="1">
    <source>
        <dbReference type="ARBA" id="ARBA00022475"/>
    </source>
</evidence>
<feature type="domain" description="Calcineurin-like phosphoesterase" evidence="11">
    <location>
        <begin position="13"/>
        <end position="210"/>
    </location>
</feature>
<keyword evidence="3 10" id="KW-0997">Cell inner membrane</keyword>
<keyword evidence="1 10" id="KW-1003">Cell membrane</keyword>
<dbReference type="GO" id="GO:0019897">
    <property type="term" value="C:extrinsic component of plasma membrane"/>
    <property type="evidence" value="ECO:0007669"/>
    <property type="project" value="UniProtKB-UniRule"/>
</dbReference>
<proteinExistence type="inferred from homology"/>
<comment type="catalytic activity">
    <reaction evidence="10">
        <text>UDP-2-N,3-O-bis[(3R)-3-hydroxytetradecanoyl]-alpha-D-glucosamine + H2O = 2-N,3-O-bis[(3R)-3-hydroxytetradecanoyl]-alpha-D-glucosaminyl 1-phosphate + UMP + 2 H(+)</text>
        <dbReference type="Rhea" id="RHEA:25213"/>
        <dbReference type="ChEBI" id="CHEBI:15377"/>
        <dbReference type="ChEBI" id="CHEBI:15378"/>
        <dbReference type="ChEBI" id="CHEBI:57865"/>
        <dbReference type="ChEBI" id="CHEBI:57957"/>
        <dbReference type="ChEBI" id="CHEBI:78847"/>
        <dbReference type="EC" id="3.6.1.54"/>
    </reaction>
</comment>
<dbReference type="SUPFAM" id="SSF56300">
    <property type="entry name" value="Metallo-dependent phosphatases"/>
    <property type="match status" value="1"/>
</dbReference>
<keyword evidence="13" id="KW-1185">Reference proteome</keyword>
<feature type="binding site" evidence="10">
    <location>
        <position position="125"/>
    </location>
    <ligand>
        <name>Mn(2+)</name>
        <dbReference type="ChEBI" id="CHEBI:29035"/>
        <label>2</label>
    </ligand>
</feature>
<evidence type="ECO:0000256" key="5">
    <source>
        <dbReference type="ARBA" id="ARBA00022723"/>
    </source>
</evidence>
<feature type="binding site" evidence="10">
    <location>
        <position position="208"/>
    </location>
    <ligand>
        <name>Mn(2+)</name>
        <dbReference type="ChEBI" id="CHEBI:29035"/>
        <label>1</label>
    </ligand>
</feature>
<comment type="function">
    <text evidence="10">Hydrolyzes the pyrophosphate bond of UDP-2,3-diacylglucosamine to yield 2,3-diacylglucosamine 1-phosphate (lipid X) and UMP by catalyzing the attack of water at the alpha-P atom. Involved in the biosynthesis of lipid A, a phosphorylated glycolipid that anchors the lipopolysaccharide to the outer membrane of the cell.</text>
</comment>
<feature type="binding site" evidence="10">
    <location>
        <position position="171"/>
    </location>
    <ligand>
        <name>substrate</name>
    </ligand>
</feature>
<reference evidence="12 13" key="1">
    <citation type="submission" date="2018-06" db="EMBL/GenBank/DDBJ databases">
        <authorList>
            <consortium name="Pathogen Informatics"/>
            <person name="Doyle S."/>
        </authorList>
    </citation>
    <scope>NUCLEOTIDE SEQUENCE [LARGE SCALE GENOMIC DNA]</scope>
    <source>
        <strain evidence="12 13">NCTC13337</strain>
    </source>
</reference>
<evidence type="ECO:0000256" key="10">
    <source>
        <dbReference type="HAMAP-Rule" id="MF_00575"/>
    </source>
</evidence>
<comment type="cofactor">
    <cofactor evidence="10">
        <name>Mn(2+)</name>
        <dbReference type="ChEBI" id="CHEBI:29035"/>
    </cofactor>
    <text evidence="10">Binds 2 Mn(2+) ions per subunit in a binuclear metal center.</text>
</comment>
<dbReference type="AlphaFoldDB" id="A0A380MZ14"/>
<evidence type="ECO:0000313" key="13">
    <source>
        <dbReference type="Proteomes" id="UP000254601"/>
    </source>
</evidence>
<evidence type="ECO:0000256" key="6">
    <source>
        <dbReference type="ARBA" id="ARBA00022801"/>
    </source>
</evidence>
<keyword evidence="7 10" id="KW-0443">Lipid metabolism</keyword>
<comment type="similarity">
    <text evidence="10">Belongs to the LpxH family.</text>
</comment>
<evidence type="ECO:0000256" key="3">
    <source>
        <dbReference type="ARBA" id="ARBA00022519"/>
    </source>
</evidence>
<name>A0A380MZ14_9GAMM</name>
<comment type="pathway">
    <text evidence="10">Glycolipid biosynthesis; lipid IV(A) biosynthesis; lipid IV(A) from (3R)-3-hydroxytetradecanoyl-[acyl-carrier-protein] and UDP-N-acetyl-alpha-D-glucosamine: step 4/6.</text>
</comment>
<feature type="binding site" evidence="10">
    <location>
        <position position="53"/>
    </location>
    <ligand>
        <name>Mn(2+)</name>
        <dbReference type="ChEBI" id="CHEBI:29035"/>
        <label>1</label>
    </ligand>
</feature>
<dbReference type="OrthoDB" id="9783283at2"/>
<dbReference type="Gene3D" id="3.60.21.10">
    <property type="match status" value="1"/>
</dbReference>
<evidence type="ECO:0000256" key="8">
    <source>
        <dbReference type="ARBA" id="ARBA00023136"/>
    </source>
</evidence>
<evidence type="ECO:0000256" key="2">
    <source>
        <dbReference type="ARBA" id="ARBA00022516"/>
    </source>
</evidence>
<dbReference type="RefSeq" id="WP_072576119.1">
    <property type="nucleotide sequence ID" value="NZ_LWHB01000051.1"/>
</dbReference>
<dbReference type="InterPro" id="IPR004843">
    <property type="entry name" value="Calcineurin-like_PHP"/>
</dbReference>
<feature type="binding site" evidence="10">
    <location>
        <position position="90"/>
    </location>
    <ligand>
        <name>Mn(2+)</name>
        <dbReference type="ChEBI" id="CHEBI:29035"/>
        <label>2</label>
    </ligand>
</feature>
<gene>
    <name evidence="10 12" type="primary">lpxH</name>
    <name evidence="12" type="ORF">NCTC13337_02477</name>
</gene>
<evidence type="ECO:0000256" key="4">
    <source>
        <dbReference type="ARBA" id="ARBA00022556"/>
    </source>
</evidence>
<feature type="binding site" evidence="10">
    <location>
        <position position="133"/>
    </location>
    <ligand>
        <name>substrate</name>
    </ligand>
</feature>
<feature type="binding site" evidence="10">
    <location>
        <position position="21"/>
    </location>
    <ligand>
        <name>Mn(2+)</name>
        <dbReference type="ChEBI" id="CHEBI:29035"/>
        <label>1</label>
    </ligand>
</feature>